<dbReference type="InterPro" id="IPR039430">
    <property type="entry name" value="Thymidylate_kin-like_dom"/>
</dbReference>
<dbReference type="EC" id="2.7.4.9" evidence="2"/>
<dbReference type="InterPro" id="IPR018095">
    <property type="entry name" value="Thymidylate_kin_CS"/>
</dbReference>
<keyword evidence="7" id="KW-0067">ATP-binding</keyword>
<dbReference type="PANTHER" id="PTHR10344">
    <property type="entry name" value="THYMIDYLATE KINASE"/>
    <property type="match status" value="1"/>
</dbReference>
<proteinExistence type="inferred from homology"/>
<protein>
    <recommendedName>
        <fullName evidence="2">dTMP kinase</fullName>
        <ecNumber evidence="2">2.7.4.9</ecNumber>
    </recommendedName>
</protein>
<evidence type="ECO:0000313" key="10">
    <source>
        <dbReference type="EMBL" id="CAG8455132.1"/>
    </source>
</evidence>
<dbReference type="HAMAP" id="MF_00165">
    <property type="entry name" value="Thymidylate_kinase"/>
    <property type="match status" value="1"/>
</dbReference>
<evidence type="ECO:0000256" key="4">
    <source>
        <dbReference type="ARBA" id="ARBA00022727"/>
    </source>
</evidence>
<dbReference type="PROSITE" id="PS01331">
    <property type="entry name" value="THYMIDYLATE_KINASE"/>
    <property type="match status" value="1"/>
</dbReference>
<sequence length="204" mass="23490">MSLLITIEGIDGSGKTTLLKNLKQKGGLNLVTHNWRDTALVAFEELARKVINPNLREDKRVVIDRYLDSTLVYQGLEGNISLQDIQEIAYQNINLPPADLTFILDFDPQQAQERLRKRKLETGEYTNWDNLKLEFHRRIRDNYLRLKKLFPERIWVIDASQSEEKILTEVLSVINSFPASTEKILPSGRIEAGETPEMAAKREV</sequence>
<dbReference type="InterPro" id="IPR015797">
    <property type="entry name" value="NUDIX_hydrolase-like_dom_sf"/>
</dbReference>
<dbReference type="SUPFAM" id="SSF52540">
    <property type="entry name" value="P-loop containing nucleoside triphosphate hydrolases"/>
    <property type="match status" value="1"/>
</dbReference>
<comment type="catalytic activity">
    <reaction evidence="8">
        <text>dTMP + ATP = dTDP + ADP</text>
        <dbReference type="Rhea" id="RHEA:13517"/>
        <dbReference type="ChEBI" id="CHEBI:30616"/>
        <dbReference type="ChEBI" id="CHEBI:58369"/>
        <dbReference type="ChEBI" id="CHEBI:63528"/>
        <dbReference type="ChEBI" id="CHEBI:456216"/>
        <dbReference type="EC" id="2.7.4.9"/>
    </reaction>
</comment>
<keyword evidence="5" id="KW-0547">Nucleotide-binding</keyword>
<dbReference type="InterPro" id="IPR027417">
    <property type="entry name" value="P-loop_NTPase"/>
</dbReference>
<reference evidence="10 11" key="1">
    <citation type="submission" date="2021-06" db="EMBL/GenBank/DDBJ databases">
        <authorList>
            <person name="Kallberg Y."/>
            <person name="Tangrot J."/>
            <person name="Rosling A."/>
        </authorList>
    </citation>
    <scope>NUCLEOTIDE SEQUENCE [LARGE SCALE GENOMIC DNA]</scope>
    <source>
        <strain evidence="10 11">120-4 pot B 10/14</strain>
    </source>
</reference>
<keyword evidence="11" id="KW-1185">Reference proteome</keyword>
<dbReference type="Gene3D" id="3.40.50.300">
    <property type="entry name" value="P-loop containing nucleotide triphosphate hydrolases"/>
    <property type="match status" value="2"/>
</dbReference>
<dbReference type="SUPFAM" id="SSF55811">
    <property type="entry name" value="Nudix"/>
    <property type="match status" value="1"/>
</dbReference>
<evidence type="ECO:0000256" key="1">
    <source>
        <dbReference type="ARBA" id="ARBA00009776"/>
    </source>
</evidence>
<evidence type="ECO:0000256" key="6">
    <source>
        <dbReference type="ARBA" id="ARBA00022777"/>
    </source>
</evidence>
<comment type="similarity">
    <text evidence="1">Belongs to the thymidylate kinase family.</text>
</comment>
<evidence type="ECO:0000256" key="3">
    <source>
        <dbReference type="ARBA" id="ARBA00022679"/>
    </source>
</evidence>
<name>A0ABM8VV65_GIGMA</name>
<keyword evidence="3" id="KW-0808">Transferase</keyword>
<dbReference type="CDD" id="cd02883">
    <property type="entry name" value="NUDIX_Hydrolase"/>
    <property type="match status" value="1"/>
</dbReference>
<keyword evidence="4" id="KW-0545">Nucleotide biosynthesis</keyword>
<dbReference type="Proteomes" id="UP000789901">
    <property type="component" value="Unassembled WGS sequence"/>
</dbReference>
<accession>A0ABM8VV65</accession>
<dbReference type="PANTHER" id="PTHR10344:SF4">
    <property type="entry name" value="UMP-CMP KINASE 2, MITOCHONDRIAL"/>
    <property type="match status" value="1"/>
</dbReference>
<evidence type="ECO:0000256" key="8">
    <source>
        <dbReference type="ARBA" id="ARBA00048743"/>
    </source>
</evidence>
<dbReference type="Pfam" id="PF02223">
    <property type="entry name" value="Thymidylate_kin"/>
    <property type="match status" value="1"/>
</dbReference>
<dbReference type="EMBL" id="CAJVQB010000001">
    <property type="protein sequence ID" value="CAG8455132.1"/>
    <property type="molecule type" value="Genomic_DNA"/>
</dbReference>
<evidence type="ECO:0000259" key="9">
    <source>
        <dbReference type="Pfam" id="PF02223"/>
    </source>
</evidence>
<gene>
    <name evidence="10" type="ORF">GMARGA_LOCUS9</name>
</gene>
<evidence type="ECO:0000313" key="11">
    <source>
        <dbReference type="Proteomes" id="UP000789901"/>
    </source>
</evidence>
<evidence type="ECO:0000256" key="2">
    <source>
        <dbReference type="ARBA" id="ARBA00012980"/>
    </source>
</evidence>
<organism evidence="10 11">
    <name type="scientific">Gigaspora margarita</name>
    <dbReference type="NCBI Taxonomy" id="4874"/>
    <lineage>
        <taxon>Eukaryota</taxon>
        <taxon>Fungi</taxon>
        <taxon>Fungi incertae sedis</taxon>
        <taxon>Mucoromycota</taxon>
        <taxon>Glomeromycotina</taxon>
        <taxon>Glomeromycetes</taxon>
        <taxon>Diversisporales</taxon>
        <taxon>Gigasporaceae</taxon>
        <taxon>Gigaspora</taxon>
    </lineage>
</organism>
<comment type="caution">
    <text evidence="10">The sequence shown here is derived from an EMBL/GenBank/DDBJ whole genome shotgun (WGS) entry which is preliminary data.</text>
</comment>
<dbReference type="InterPro" id="IPR018094">
    <property type="entry name" value="Thymidylate_kinase"/>
</dbReference>
<evidence type="ECO:0000256" key="7">
    <source>
        <dbReference type="ARBA" id="ARBA00022840"/>
    </source>
</evidence>
<feature type="domain" description="Thymidylate kinase-like" evidence="9">
    <location>
        <begin position="45"/>
        <end position="169"/>
    </location>
</feature>
<dbReference type="CDD" id="cd01672">
    <property type="entry name" value="TMPK"/>
    <property type="match status" value="1"/>
</dbReference>
<keyword evidence="6" id="KW-0418">Kinase</keyword>
<evidence type="ECO:0000256" key="5">
    <source>
        <dbReference type="ARBA" id="ARBA00022741"/>
    </source>
</evidence>